<keyword evidence="2" id="KW-1185">Reference proteome</keyword>
<dbReference type="AlphaFoldDB" id="A0A1C7M9Z7"/>
<name>A0A1C7M9Z7_GRIFR</name>
<organism evidence="1 2">
    <name type="scientific">Grifola frondosa</name>
    <name type="common">Maitake</name>
    <name type="synonym">Polyporus frondosus</name>
    <dbReference type="NCBI Taxonomy" id="5627"/>
    <lineage>
        <taxon>Eukaryota</taxon>
        <taxon>Fungi</taxon>
        <taxon>Dikarya</taxon>
        <taxon>Basidiomycota</taxon>
        <taxon>Agaricomycotina</taxon>
        <taxon>Agaricomycetes</taxon>
        <taxon>Polyporales</taxon>
        <taxon>Grifolaceae</taxon>
        <taxon>Grifola</taxon>
    </lineage>
</organism>
<evidence type="ECO:0000313" key="2">
    <source>
        <dbReference type="Proteomes" id="UP000092993"/>
    </source>
</evidence>
<dbReference type="InterPro" id="IPR011333">
    <property type="entry name" value="SKP1/BTB/POZ_sf"/>
</dbReference>
<reference evidence="1 2" key="1">
    <citation type="submission" date="2016-03" db="EMBL/GenBank/DDBJ databases">
        <title>Whole genome sequencing of Grifola frondosa 9006-11.</title>
        <authorList>
            <person name="Min B."/>
            <person name="Park H."/>
            <person name="Kim J.-G."/>
            <person name="Cho H."/>
            <person name="Oh Y.-L."/>
            <person name="Kong W.-S."/>
            <person name="Choi I.-G."/>
        </authorList>
    </citation>
    <scope>NUCLEOTIDE SEQUENCE [LARGE SCALE GENOMIC DNA]</scope>
    <source>
        <strain evidence="1 2">9006-11</strain>
    </source>
</reference>
<dbReference type="OrthoDB" id="2844990at2759"/>
<gene>
    <name evidence="1" type="ORF">A0H81_06250</name>
</gene>
<evidence type="ECO:0008006" key="3">
    <source>
        <dbReference type="Google" id="ProtNLM"/>
    </source>
</evidence>
<proteinExistence type="predicted"/>
<sequence>MGSARMHPYTRLRQDLPGSQIPLTLSQTTWSTVELKSSPMAAMSPSSLAWNPETKEHPFTYPDADVPHLLRWCRVSSTQAHDSPDKPAIACASRDIPVVDVAERSAVIYHLLLLLYPIRDLAPISLENLRDALAASLKYDIEKATDVLSSRLALLVKDAPLRVYAIACMFELEDVAKLAVKDVFQQKMYLGDSDFPELDKITAGAYHRLLEYCKKGGAVEGFSFSVLPRNAPHPFDRSDADVVLCSSDLVHFHVHSTVLRIISPFFPDELEKLSLEPSIPAEGSESVDHPKSTHLISLTEDSATISSLLSAYYDILLGDTLISARIIQTLDKSWTLFSAAKKYGMQRAIKLLRTDLLAFTTKRPLSVFLLASRLNYLGIGIKAARQSLRGGLSLSAVIAPTVEMAVRMKFVGSESSSIVFLKGDIGGGTEVGLKRRQYCNNDATIDVVHAQGRITTRLSWYRFL</sequence>
<evidence type="ECO:0000313" key="1">
    <source>
        <dbReference type="EMBL" id="OBZ73698.1"/>
    </source>
</evidence>
<dbReference type="Gene3D" id="3.30.710.10">
    <property type="entry name" value="Potassium Channel Kv1.1, Chain A"/>
    <property type="match status" value="1"/>
</dbReference>
<comment type="caution">
    <text evidence="1">The sequence shown here is derived from an EMBL/GenBank/DDBJ whole genome shotgun (WGS) entry which is preliminary data.</text>
</comment>
<dbReference type="Proteomes" id="UP000092993">
    <property type="component" value="Unassembled WGS sequence"/>
</dbReference>
<protein>
    <recommendedName>
        <fullName evidence="3">BTB domain-containing protein</fullName>
    </recommendedName>
</protein>
<dbReference type="EMBL" id="LUGG01000006">
    <property type="protein sequence ID" value="OBZ73698.1"/>
    <property type="molecule type" value="Genomic_DNA"/>
</dbReference>
<dbReference type="STRING" id="5627.A0A1C7M9Z7"/>
<accession>A0A1C7M9Z7</accession>